<feature type="transmembrane region" description="Helical" evidence="1">
    <location>
        <begin position="20"/>
        <end position="37"/>
    </location>
</feature>
<evidence type="ECO:0000313" key="2">
    <source>
        <dbReference type="EMBL" id="HGV97590.1"/>
    </source>
</evidence>
<dbReference type="GO" id="GO:0008237">
    <property type="term" value="F:metallopeptidase activity"/>
    <property type="evidence" value="ECO:0007669"/>
    <property type="project" value="UniProtKB-KW"/>
</dbReference>
<keyword evidence="2" id="KW-0482">Metalloprotease</keyword>
<keyword evidence="1" id="KW-0812">Transmembrane</keyword>
<gene>
    <name evidence="2" type="ORF">ENV60_04775</name>
</gene>
<sequence length="73" mass="8446">MNKKIPKSPKFLNYLNFRHLGVLAFRHLLYEFCVFQYGLGTGILRAFLSVPGHAFFGALMGYYIGQAKFNRQK</sequence>
<dbReference type="GO" id="GO:0006508">
    <property type="term" value="P:proteolysis"/>
    <property type="evidence" value="ECO:0007669"/>
    <property type="project" value="UniProtKB-KW"/>
</dbReference>
<dbReference type="AlphaFoldDB" id="A0A7C4TE50"/>
<keyword evidence="2" id="KW-0645">Protease</keyword>
<feature type="transmembrane region" description="Helical" evidence="1">
    <location>
        <begin position="43"/>
        <end position="64"/>
    </location>
</feature>
<dbReference type="EMBL" id="DTGZ01000089">
    <property type="protein sequence ID" value="HGV97590.1"/>
    <property type="molecule type" value="Genomic_DNA"/>
</dbReference>
<comment type="caution">
    <text evidence="2">The sequence shown here is derived from an EMBL/GenBank/DDBJ whole genome shotgun (WGS) entry which is preliminary data.</text>
</comment>
<dbReference type="InterPro" id="IPR026898">
    <property type="entry name" value="PrsW"/>
</dbReference>
<organism evidence="2">
    <name type="scientific">candidate division WOR-3 bacterium</name>
    <dbReference type="NCBI Taxonomy" id="2052148"/>
    <lineage>
        <taxon>Bacteria</taxon>
        <taxon>Bacteria division WOR-3</taxon>
    </lineage>
</organism>
<protein>
    <submittedName>
        <fullName evidence="2">PrsW family intramembrane metalloprotease</fullName>
    </submittedName>
</protein>
<keyword evidence="1" id="KW-0472">Membrane</keyword>
<accession>A0A7C4TE50</accession>
<name>A0A7C4TE50_UNCW3</name>
<keyword evidence="2" id="KW-0378">Hydrolase</keyword>
<reference evidence="2" key="1">
    <citation type="journal article" date="2020" name="mSystems">
        <title>Genome- and Community-Level Interaction Insights into Carbon Utilization and Element Cycling Functions of Hydrothermarchaeota in Hydrothermal Sediment.</title>
        <authorList>
            <person name="Zhou Z."/>
            <person name="Liu Y."/>
            <person name="Xu W."/>
            <person name="Pan J."/>
            <person name="Luo Z.H."/>
            <person name="Li M."/>
        </authorList>
    </citation>
    <scope>NUCLEOTIDE SEQUENCE [LARGE SCALE GENOMIC DNA]</scope>
    <source>
        <strain evidence="2">SpSt-774</strain>
    </source>
</reference>
<proteinExistence type="predicted"/>
<dbReference type="Pfam" id="PF13367">
    <property type="entry name" value="PrsW-protease"/>
    <property type="match status" value="1"/>
</dbReference>
<evidence type="ECO:0000256" key="1">
    <source>
        <dbReference type="SAM" id="Phobius"/>
    </source>
</evidence>
<keyword evidence="1" id="KW-1133">Transmembrane helix</keyword>